<keyword evidence="6" id="KW-0472">Membrane</keyword>
<keyword evidence="6" id="KW-0812">Transmembrane</keyword>
<dbReference type="InterPro" id="IPR019758">
    <property type="entry name" value="Pept_S26A_signal_pept_1_CS"/>
</dbReference>
<keyword evidence="5 6" id="KW-0378">Hydrolase</keyword>
<dbReference type="GO" id="GO:0009003">
    <property type="term" value="F:signal peptidase activity"/>
    <property type="evidence" value="ECO:0007669"/>
    <property type="project" value="UniProtKB-EC"/>
</dbReference>
<dbReference type="InterPro" id="IPR000223">
    <property type="entry name" value="Pept_S26A_signal_pept_1"/>
</dbReference>
<dbReference type="NCBIfam" id="TIGR02227">
    <property type="entry name" value="sigpep_I_bact"/>
    <property type="match status" value="1"/>
</dbReference>
<organism evidence="8 9">
    <name type="scientific">Breznakia pachnodae</name>
    <dbReference type="NCBI Taxonomy" id="265178"/>
    <lineage>
        <taxon>Bacteria</taxon>
        <taxon>Bacillati</taxon>
        <taxon>Bacillota</taxon>
        <taxon>Erysipelotrichia</taxon>
        <taxon>Erysipelotrichales</taxon>
        <taxon>Erysipelotrichaceae</taxon>
        <taxon>Breznakia</taxon>
    </lineage>
</organism>
<dbReference type="Pfam" id="PF10502">
    <property type="entry name" value="Peptidase_S26"/>
    <property type="match status" value="1"/>
</dbReference>
<dbReference type="InterPro" id="IPR036286">
    <property type="entry name" value="LexA/Signal_pep-like_sf"/>
</dbReference>
<dbReference type="CDD" id="cd06530">
    <property type="entry name" value="S26_SPase_I"/>
    <property type="match status" value="1"/>
</dbReference>
<protein>
    <recommendedName>
        <fullName evidence="4 6">Signal peptidase I</fullName>
        <ecNumber evidence="4 6">3.4.21.89</ecNumber>
    </recommendedName>
</protein>
<feature type="domain" description="Peptidase S26" evidence="7">
    <location>
        <begin position="23"/>
        <end position="179"/>
    </location>
</feature>
<evidence type="ECO:0000313" key="9">
    <source>
        <dbReference type="Proteomes" id="UP001230220"/>
    </source>
</evidence>
<proteinExistence type="inferred from homology"/>
<dbReference type="PROSITE" id="PS00761">
    <property type="entry name" value="SPASE_I_3"/>
    <property type="match status" value="1"/>
</dbReference>
<evidence type="ECO:0000256" key="6">
    <source>
        <dbReference type="RuleBase" id="RU362042"/>
    </source>
</evidence>
<comment type="catalytic activity">
    <reaction evidence="1 6">
        <text>Cleavage of hydrophobic, N-terminal signal or leader sequences from secreted and periplasmic proteins.</text>
        <dbReference type="EC" id="3.4.21.89"/>
    </reaction>
</comment>
<evidence type="ECO:0000256" key="4">
    <source>
        <dbReference type="ARBA" id="ARBA00013208"/>
    </source>
</evidence>
<comment type="subcellular location">
    <subcellularLocation>
        <location evidence="2">Cell membrane</location>
        <topology evidence="2">Single-pass type II membrane protein</topology>
    </subcellularLocation>
    <subcellularLocation>
        <location evidence="6">Membrane</location>
        <topology evidence="6">Single-pass type II membrane protein</topology>
    </subcellularLocation>
</comment>
<name>A0ABU0DY51_9FIRM</name>
<dbReference type="EC" id="3.4.21.89" evidence="4 6"/>
<dbReference type="EMBL" id="JAUSUR010000001">
    <property type="protein sequence ID" value="MDQ0359361.1"/>
    <property type="molecule type" value="Genomic_DNA"/>
</dbReference>
<accession>A0ABU0DY51</accession>
<dbReference type="InterPro" id="IPR019533">
    <property type="entry name" value="Peptidase_S26"/>
</dbReference>
<dbReference type="Proteomes" id="UP001230220">
    <property type="component" value="Unassembled WGS sequence"/>
</dbReference>
<dbReference type="SUPFAM" id="SSF51306">
    <property type="entry name" value="LexA/Signal peptidase"/>
    <property type="match status" value="1"/>
</dbReference>
<comment type="similarity">
    <text evidence="3 6">Belongs to the peptidase S26 family.</text>
</comment>
<dbReference type="RefSeq" id="WP_307404417.1">
    <property type="nucleotide sequence ID" value="NZ_JAUSUR010000001.1"/>
</dbReference>
<evidence type="ECO:0000256" key="3">
    <source>
        <dbReference type="ARBA" id="ARBA00009370"/>
    </source>
</evidence>
<evidence type="ECO:0000256" key="1">
    <source>
        <dbReference type="ARBA" id="ARBA00000677"/>
    </source>
</evidence>
<gene>
    <name evidence="8" type="ORF">J2S15_000092</name>
</gene>
<dbReference type="PANTHER" id="PTHR43390:SF1">
    <property type="entry name" value="CHLOROPLAST PROCESSING PEPTIDASE"/>
    <property type="match status" value="1"/>
</dbReference>
<evidence type="ECO:0000259" key="7">
    <source>
        <dbReference type="Pfam" id="PF10502"/>
    </source>
</evidence>
<sequence length="186" mass="21505">MSQTSKKLHQQIDRSKFYIVLLNLLRIALIGVIIIFTMLHYVVKPLHIKGNSMYPAIESGDTGITSIINVSMGDIKRFDIVTVYSPNEDRNLTKRIIGLPNETIEYKNDSLYINGEYVSEDFLDQDYVSTQTNDGKTYFTKDFGPIKLKEDEYFICGDNRIISVDSRILGPFKEEDILSIYFYKIY</sequence>
<feature type="transmembrane region" description="Helical" evidence="6">
    <location>
        <begin position="20"/>
        <end position="43"/>
    </location>
</feature>
<dbReference type="Gene3D" id="2.10.109.10">
    <property type="entry name" value="Umud Fragment, subunit A"/>
    <property type="match status" value="1"/>
</dbReference>
<keyword evidence="6" id="KW-1133">Transmembrane helix</keyword>
<keyword evidence="6" id="KW-0645">Protease</keyword>
<evidence type="ECO:0000256" key="2">
    <source>
        <dbReference type="ARBA" id="ARBA00004401"/>
    </source>
</evidence>
<dbReference type="PRINTS" id="PR00727">
    <property type="entry name" value="LEADERPTASE"/>
</dbReference>
<reference evidence="8 9" key="1">
    <citation type="submission" date="2023-07" db="EMBL/GenBank/DDBJ databases">
        <title>Genomic Encyclopedia of Type Strains, Phase IV (KMG-IV): sequencing the most valuable type-strain genomes for metagenomic binning, comparative biology and taxonomic classification.</title>
        <authorList>
            <person name="Goeker M."/>
        </authorList>
    </citation>
    <scope>NUCLEOTIDE SEQUENCE [LARGE SCALE GENOMIC DNA]</scope>
    <source>
        <strain evidence="8 9">DSM 16784</strain>
    </source>
</reference>
<evidence type="ECO:0000313" key="8">
    <source>
        <dbReference type="EMBL" id="MDQ0359361.1"/>
    </source>
</evidence>
<dbReference type="PANTHER" id="PTHR43390">
    <property type="entry name" value="SIGNAL PEPTIDASE I"/>
    <property type="match status" value="1"/>
</dbReference>
<keyword evidence="9" id="KW-1185">Reference proteome</keyword>
<comment type="caution">
    <text evidence="8">The sequence shown here is derived from an EMBL/GenBank/DDBJ whole genome shotgun (WGS) entry which is preliminary data.</text>
</comment>
<evidence type="ECO:0000256" key="5">
    <source>
        <dbReference type="ARBA" id="ARBA00022801"/>
    </source>
</evidence>